<dbReference type="SUPFAM" id="SSF49899">
    <property type="entry name" value="Concanavalin A-like lectins/glucanases"/>
    <property type="match status" value="1"/>
</dbReference>
<comment type="caution">
    <text evidence="14">Lacks conserved residue(s) required for the propagation of feature annotation.</text>
</comment>
<evidence type="ECO:0000256" key="2">
    <source>
        <dbReference type="ARBA" id="ARBA00004651"/>
    </source>
</evidence>
<evidence type="ECO:0000256" key="12">
    <source>
        <dbReference type="ARBA" id="ARBA00023180"/>
    </source>
</evidence>
<reference evidence="21 22" key="1">
    <citation type="submission" date="2023-10" db="EMBL/GenBank/DDBJ databases">
        <title>Genomes of two closely related lineages of the louse Polyplax serrata with different host specificities.</title>
        <authorList>
            <person name="Martinu J."/>
            <person name="Tarabai H."/>
            <person name="Stefka J."/>
            <person name="Hypsa V."/>
        </authorList>
    </citation>
    <scope>NUCLEOTIDE SEQUENCE [LARGE SCALE GENOMIC DNA]</scope>
    <source>
        <strain evidence="21">HR10_N</strain>
    </source>
</reference>
<evidence type="ECO:0000256" key="16">
    <source>
        <dbReference type="RuleBase" id="RU004357"/>
    </source>
</evidence>
<dbReference type="SUPFAM" id="SSF49313">
    <property type="entry name" value="Cadherin-like"/>
    <property type="match status" value="8"/>
</dbReference>
<accession>A0AAN8S7H4</accession>
<keyword evidence="12" id="KW-0325">Glycoprotein</keyword>
<feature type="domain" description="Cadherin" evidence="20">
    <location>
        <begin position="190"/>
        <end position="296"/>
    </location>
</feature>
<feature type="domain" description="Laminin G" evidence="19">
    <location>
        <begin position="1119"/>
        <end position="1307"/>
    </location>
</feature>
<dbReference type="GO" id="GO:0009887">
    <property type="term" value="P:animal organ morphogenesis"/>
    <property type="evidence" value="ECO:0007669"/>
    <property type="project" value="UniProtKB-ARBA"/>
</dbReference>
<feature type="domain" description="Cadherin" evidence="20">
    <location>
        <begin position="742"/>
        <end position="843"/>
    </location>
</feature>
<feature type="compositionally biased region" description="Polar residues" evidence="17">
    <location>
        <begin position="22"/>
        <end position="34"/>
    </location>
</feature>
<dbReference type="GO" id="GO:0007163">
    <property type="term" value="P:establishment or maintenance of cell polarity"/>
    <property type="evidence" value="ECO:0007669"/>
    <property type="project" value="UniProtKB-ARBA"/>
</dbReference>
<dbReference type="GO" id="GO:0044331">
    <property type="term" value="P:cell-cell adhesion mediated by cadherin"/>
    <property type="evidence" value="ECO:0007669"/>
    <property type="project" value="TreeGrafter"/>
</dbReference>
<dbReference type="Pfam" id="PF00028">
    <property type="entry name" value="Cadherin"/>
    <property type="match status" value="6"/>
</dbReference>
<keyword evidence="4 15" id="KW-0812">Transmembrane</keyword>
<dbReference type="Pfam" id="PF02210">
    <property type="entry name" value="Laminin_G_2"/>
    <property type="match status" value="1"/>
</dbReference>
<dbReference type="PROSITE" id="PS00022">
    <property type="entry name" value="EGF_1"/>
    <property type="match status" value="1"/>
</dbReference>
<keyword evidence="6" id="KW-0677">Repeat</keyword>
<evidence type="ECO:0000256" key="17">
    <source>
        <dbReference type="SAM" id="MobiDB-lite"/>
    </source>
</evidence>
<dbReference type="PROSITE" id="PS50025">
    <property type="entry name" value="LAM_G_DOMAIN"/>
    <property type="match status" value="1"/>
</dbReference>
<evidence type="ECO:0008006" key="23">
    <source>
        <dbReference type="Google" id="ProtNLM"/>
    </source>
</evidence>
<dbReference type="InterPro" id="IPR000742">
    <property type="entry name" value="EGF"/>
</dbReference>
<evidence type="ECO:0000256" key="5">
    <source>
        <dbReference type="ARBA" id="ARBA00022729"/>
    </source>
</evidence>
<evidence type="ECO:0000256" key="1">
    <source>
        <dbReference type="ARBA" id="ARBA00004251"/>
    </source>
</evidence>
<dbReference type="FunFam" id="2.60.40.60:FF:000280">
    <property type="entry name" value="AGAP007203-PA-like protein"/>
    <property type="match status" value="1"/>
</dbReference>
<dbReference type="GO" id="GO:0008104">
    <property type="term" value="P:intracellular protein localization"/>
    <property type="evidence" value="ECO:0007669"/>
    <property type="project" value="UniProtKB-ARBA"/>
</dbReference>
<dbReference type="GO" id="GO:0007043">
    <property type="term" value="P:cell-cell junction assembly"/>
    <property type="evidence" value="ECO:0007669"/>
    <property type="project" value="TreeGrafter"/>
</dbReference>
<dbReference type="PANTHER" id="PTHR24027:SF422">
    <property type="entry name" value="CADHERIN DOMAIN-CONTAINING PROTEIN"/>
    <property type="match status" value="1"/>
</dbReference>
<dbReference type="Gene3D" id="4.10.900.10">
    <property type="entry name" value="TCF3-CBD (Catenin binding domain)"/>
    <property type="match status" value="1"/>
</dbReference>
<dbReference type="PROSITE" id="PS50268">
    <property type="entry name" value="CADHERIN_2"/>
    <property type="match status" value="7"/>
</dbReference>
<evidence type="ECO:0000256" key="15">
    <source>
        <dbReference type="RuleBase" id="RU003318"/>
    </source>
</evidence>
<evidence type="ECO:0000256" key="11">
    <source>
        <dbReference type="ARBA" id="ARBA00023157"/>
    </source>
</evidence>
<dbReference type="InterPro" id="IPR020894">
    <property type="entry name" value="Cadherin_CS"/>
</dbReference>
<name>A0AAN8S7H4_POLSC</name>
<feature type="domain" description="Cadherin" evidence="20">
    <location>
        <begin position="304"/>
        <end position="407"/>
    </location>
</feature>
<sequence length="1505" mass="168065">MDEGESPDNMTSKVESKHENSRTNFDSNSLSGNTRVRHSKHLMTRSSNSFPFDDISYRPNQFLLEPKLTVQDNHKPQFINCSKYQPSVKEEEPVGTFVFQVKAIDKDPIENGGKISYTFVSSPGERLRFTIDPETGIIRTQYVFDRDEPTREKEVYLNVRATDNGHPQLDDVCLIKVTIEDINDNAPFFDKANYLESVPQDLQVGNEVMRISATDIDNGNNSLVYYELEAKFREDEGYFRIDNTSGYIYLDKSINRDPNYKFRMTAKATDRGEKPLSATIDMEITVVESHKKAPTFKEILYPDISINENSSDFTTPIAIITAESNIPEENELLFELVSGRTEQTNKGNTFVLAVEGQQAHIKLGGYLDYESVTEYILTVRVQNKYNLAAETQIMIHVEDVNDNIPAFTEVFSGSVLEKEPAGTPVMQVRAIDADGTSAHNQVTYVLADHTNLFSIDPNTGNITTLVVFDREQKDFYNVKVIATDNSPSALYSTGKHNKGEQVFRIEIADKNDNPPRFTQKIYRATGIREDANIYSLVAQVKALDNDTSSSVTYHIIGGNTYDAFFIQENTGKIKIKNLLDYENITRYNLSVRAYDGAYADNAFVEIEIENVNDNPPVFYDYVNNITISEEVLIQGCITNITAYDPDIPDRNAPQHIVYFVVKEDQKKLLSIDKNGCLSLIKPLDRDPPNGFPIWQVIIAASDEDGNSKTSLRESTEVIIVLTDINDNAPFLDSKINPVYWRENQPPGTIASLAAKDLDSEENGPPFTFRIDVTASEDIQTKFAISGSSLEALKTLDREEQKQYFIPIAISDSGYPSQTGTSTVTLIVSDENDNAMKRGESSIFVYNYKGEAPDTEIGRVYVEDPDDWDLPDKTFTWAETKHPNFSLDQNTGMITMNQGTNNATFVLHFVVTEESSYVNRHSVDAVVNVTVKEIPEEAVDNSGSIRFAGTTAEEFVTPKNGISKRQLLQNRLAKILNVSVDNVDVFTVLHSHHNANHSLLDVRFAAHNSPYYHPEKLNYIASNFQEQLEKELDLEIIMINIDECLIEKSSCETSCVNFLNKSKIPHAVYSNTSSFVGVGAVVDPLCTCVISERLICLNGGTPLETGCICPDGFDGPRCELLSIGFYGDGWALYPSLDACEESKLSLDVRPERADGLIFYIGPVRKSNPLGVQDFMALELQNGYPRLLVDYGSGTVQVNHSEIKLNDGATHHLDIIWTNVSIELQVDNCRKSFCLSLTAPHGKNEYLNVNGPLQVGGAAVDLNEISKAMNWNHKPMATGFAGCISNLTFNGKAYNLGMPGLSKNVDIGCSKGLATAYSFGIDTNFIVAILVCIAILLLLLLAVVVQRRKTDDLYKDADDIRENIINYEDEGGGEGDMTGYDLNVLRLMYDADGHPMTEKERMKDSMQGRGPDEVPDICGFLDGKKRTVDNDPETNPFDDVRHYMYEGDGNSIGSLSSLASCTDEEDLDFDYLSNFGPRFRKLADMYGEQPSDNESDHYTGPASESWC</sequence>
<feature type="domain" description="Cadherin" evidence="20">
    <location>
        <begin position="407"/>
        <end position="517"/>
    </location>
</feature>
<dbReference type="GO" id="GO:0007156">
    <property type="term" value="P:homophilic cell adhesion via plasma membrane adhesion molecules"/>
    <property type="evidence" value="ECO:0007669"/>
    <property type="project" value="InterPro"/>
</dbReference>
<dbReference type="InterPro" id="IPR013320">
    <property type="entry name" value="ConA-like_dom_sf"/>
</dbReference>
<feature type="domain" description="Cadherin" evidence="20">
    <location>
        <begin position="619"/>
        <end position="731"/>
    </location>
</feature>
<keyword evidence="8 15" id="KW-0130">Cell adhesion</keyword>
<dbReference type="PANTHER" id="PTHR24027">
    <property type="entry name" value="CADHERIN-23"/>
    <property type="match status" value="1"/>
</dbReference>
<dbReference type="PROSITE" id="PS01186">
    <property type="entry name" value="EGF_2"/>
    <property type="match status" value="1"/>
</dbReference>
<evidence type="ECO:0000259" key="20">
    <source>
        <dbReference type="PROSITE" id="PS50268"/>
    </source>
</evidence>
<dbReference type="GO" id="GO:0035239">
    <property type="term" value="P:tube morphogenesis"/>
    <property type="evidence" value="ECO:0007669"/>
    <property type="project" value="UniProtKB-ARBA"/>
</dbReference>
<dbReference type="GO" id="GO:0034332">
    <property type="term" value="P:adherens junction organization"/>
    <property type="evidence" value="ECO:0007669"/>
    <property type="project" value="TreeGrafter"/>
</dbReference>
<dbReference type="InterPro" id="IPR000233">
    <property type="entry name" value="Cadherin_Y-type_LIR"/>
</dbReference>
<dbReference type="FunFam" id="2.60.40.60:FF:000032">
    <property type="entry name" value="FAT atypical cadherin 1"/>
    <property type="match status" value="1"/>
</dbReference>
<evidence type="ECO:0000256" key="18">
    <source>
        <dbReference type="SAM" id="Phobius"/>
    </source>
</evidence>
<dbReference type="PRINTS" id="PR00205">
    <property type="entry name" value="CADHERIN"/>
</dbReference>
<dbReference type="GO" id="GO:0005509">
    <property type="term" value="F:calcium ion binding"/>
    <property type="evidence" value="ECO:0007669"/>
    <property type="project" value="UniProtKB-UniRule"/>
</dbReference>
<dbReference type="GO" id="GO:0008013">
    <property type="term" value="F:beta-catenin binding"/>
    <property type="evidence" value="ECO:0007669"/>
    <property type="project" value="TreeGrafter"/>
</dbReference>
<dbReference type="PROSITE" id="PS00232">
    <property type="entry name" value="CADHERIN_1"/>
    <property type="match status" value="4"/>
</dbReference>
<dbReference type="GO" id="GO:0048589">
    <property type="term" value="P:developmental growth"/>
    <property type="evidence" value="ECO:0007669"/>
    <property type="project" value="UniProtKB-ARBA"/>
</dbReference>
<dbReference type="GO" id="GO:0007297">
    <property type="term" value="P:follicle cell of egg chamber migration"/>
    <property type="evidence" value="ECO:0007669"/>
    <property type="project" value="UniProtKB-ARBA"/>
</dbReference>
<dbReference type="Pfam" id="PF01049">
    <property type="entry name" value="CADH_Y-type_LIR"/>
    <property type="match status" value="1"/>
</dbReference>
<comment type="subcellular location">
    <subcellularLocation>
        <location evidence="2">Cell membrane</location>
        <topology evidence="2">Multi-pass membrane protein</topology>
    </subcellularLocation>
    <subcellularLocation>
        <location evidence="1 15">Cell membrane</location>
        <topology evidence="1 15">Single-pass type I membrane protein</topology>
    </subcellularLocation>
</comment>
<keyword evidence="11" id="KW-1015">Disulfide bond</keyword>
<dbReference type="CDD" id="cd00110">
    <property type="entry name" value="LamG"/>
    <property type="match status" value="1"/>
</dbReference>
<evidence type="ECO:0000256" key="7">
    <source>
        <dbReference type="ARBA" id="ARBA00022837"/>
    </source>
</evidence>
<dbReference type="FunFam" id="2.60.40.60:FF:000033">
    <property type="entry name" value="FAT atypical cadherin 1"/>
    <property type="match status" value="1"/>
</dbReference>
<dbReference type="GO" id="GO:0001736">
    <property type="term" value="P:establishment of planar polarity"/>
    <property type="evidence" value="ECO:0007669"/>
    <property type="project" value="UniProtKB-ARBA"/>
</dbReference>
<evidence type="ECO:0000256" key="3">
    <source>
        <dbReference type="ARBA" id="ARBA00022536"/>
    </source>
</evidence>
<evidence type="ECO:0000259" key="19">
    <source>
        <dbReference type="PROSITE" id="PS50025"/>
    </source>
</evidence>
<evidence type="ECO:0000256" key="14">
    <source>
        <dbReference type="PROSITE-ProRule" id="PRU00122"/>
    </source>
</evidence>
<dbReference type="GO" id="GO:0048565">
    <property type="term" value="P:digestive tract development"/>
    <property type="evidence" value="ECO:0007669"/>
    <property type="project" value="UniProtKB-ARBA"/>
</dbReference>
<evidence type="ECO:0000256" key="13">
    <source>
        <dbReference type="PROSITE-ProRule" id="PRU00043"/>
    </source>
</evidence>
<dbReference type="Gene3D" id="2.60.40.60">
    <property type="entry name" value="Cadherins"/>
    <property type="match status" value="8"/>
</dbReference>
<evidence type="ECO:0000256" key="10">
    <source>
        <dbReference type="ARBA" id="ARBA00023136"/>
    </source>
</evidence>
<dbReference type="CDD" id="cd00055">
    <property type="entry name" value="EGF_Lam"/>
    <property type="match status" value="1"/>
</dbReference>
<dbReference type="FunFam" id="2.60.40.60:FF:000058">
    <property type="entry name" value="FAT atypical cadherin 3"/>
    <property type="match status" value="1"/>
</dbReference>
<feature type="region of interest" description="Disordered" evidence="17">
    <location>
        <begin position="1485"/>
        <end position="1505"/>
    </location>
</feature>
<keyword evidence="10 18" id="KW-0472">Membrane</keyword>
<proteinExistence type="predicted"/>
<dbReference type="CDD" id="cd11304">
    <property type="entry name" value="Cadherin_repeat"/>
    <property type="match status" value="7"/>
</dbReference>
<dbReference type="GO" id="GO:0016342">
    <property type="term" value="C:catenin complex"/>
    <property type="evidence" value="ECO:0007669"/>
    <property type="project" value="TreeGrafter"/>
</dbReference>
<feature type="region of interest" description="Disordered" evidence="17">
    <location>
        <begin position="1"/>
        <end position="34"/>
    </location>
</feature>
<dbReference type="GO" id="GO:0005912">
    <property type="term" value="C:adherens junction"/>
    <property type="evidence" value="ECO:0007669"/>
    <property type="project" value="TreeGrafter"/>
</dbReference>
<dbReference type="SMART" id="SM00112">
    <property type="entry name" value="CA"/>
    <property type="match status" value="7"/>
</dbReference>
<dbReference type="EMBL" id="JAWJWE010000003">
    <property type="protein sequence ID" value="KAK6638582.1"/>
    <property type="molecule type" value="Genomic_DNA"/>
</dbReference>
<dbReference type="GO" id="GO:0045296">
    <property type="term" value="F:cadherin binding"/>
    <property type="evidence" value="ECO:0007669"/>
    <property type="project" value="TreeGrafter"/>
</dbReference>
<evidence type="ECO:0000256" key="4">
    <source>
        <dbReference type="ARBA" id="ARBA00022692"/>
    </source>
</evidence>
<dbReference type="InterPro" id="IPR056370">
    <property type="entry name" value="Shg-like_Ig-like"/>
</dbReference>
<comment type="function">
    <text evidence="16">Cadherins are calcium-dependent cell adhesion proteins.</text>
</comment>
<evidence type="ECO:0000313" key="21">
    <source>
        <dbReference type="EMBL" id="KAK6638582.1"/>
    </source>
</evidence>
<protein>
    <recommendedName>
        <fullName evidence="23">DE-cadherin</fullName>
    </recommendedName>
</protein>
<dbReference type="FunFam" id="2.60.40.60:FF:000272">
    <property type="entry name" value="DE cadherin-like protein"/>
    <property type="match status" value="1"/>
</dbReference>
<evidence type="ECO:0000313" key="22">
    <source>
        <dbReference type="Proteomes" id="UP001372834"/>
    </source>
</evidence>
<dbReference type="GO" id="GO:0016339">
    <property type="term" value="P:calcium-dependent cell-cell adhesion via plasma membrane cell adhesion molecules"/>
    <property type="evidence" value="ECO:0007669"/>
    <property type="project" value="TreeGrafter"/>
</dbReference>
<dbReference type="InterPro" id="IPR015919">
    <property type="entry name" value="Cadherin-like_sf"/>
</dbReference>
<dbReference type="Proteomes" id="UP001372834">
    <property type="component" value="Unassembled WGS sequence"/>
</dbReference>
<organism evidence="21 22">
    <name type="scientific">Polyplax serrata</name>
    <name type="common">Common mouse louse</name>
    <dbReference type="NCBI Taxonomy" id="468196"/>
    <lineage>
        <taxon>Eukaryota</taxon>
        <taxon>Metazoa</taxon>
        <taxon>Ecdysozoa</taxon>
        <taxon>Arthropoda</taxon>
        <taxon>Hexapoda</taxon>
        <taxon>Insecta</taxon>
        <taxon>Pterygota</taxon>
        <taxon>Neoptera</taxon>
        <taxon>Paraneoptera</taxon>
        <taxon>Psocodea</taxon>
        <taxon>Troctomorpha</taxon>
        <taxon>Phthiraptera</taxon>
        <taxon>Anoplura</taxon>
        <taxon>Polyplacidae</taxon>
        <taxon>Polyplax</taxon>
    </lineage>
</organism>
<evidence type="ECO:0000256" key="6">
    <source>
        <dbReference type="ARBA" id="ARBA00022737"/>
    </source>
</evidence>
<dbReference type="InterPro" id="IPR002126">
    <property type="entry name" value="Cadherin-like_dom"/>
</dbReference>
<comment type="caution">
    <text evidence="21">The sequence shown here is derived from an EMBL/GenBank/DDBJ whole genome shotgun (WGS) entry which is preliminary data.</text>
</comment>
<feature type="transmembrane region" description="Helical" evidence="18">
    <location>
        <begin position="1323"/>
        <end position="1343"/>
    </location>
</feature>
<dbReference type="InterPro" id="IPR002049">
    <property type="entry name" value="LE_dom"/>
</dbReference>
<dbReference type="InterPro" id="IPR039808">
    <property type="entry name" value="Cadherin"/>
</dbReference>
<dbReference type="FunFam" id="4.10.900.10:FF:000012">
    <property type="entry name" value="Putative DE-cadherin"/>
    <property type="match status" value="1"/>
</dbReference>
<dbReference type="Pfam" id="PF24811">
    <property type="entry name" value="Ig_Shg"/>
    <property type="match status" value="1"/>
</dbReference>
<evidence type="ECO:0000256" key="8">
    <source>
        <dbReference type="ARBA" id="ARBA00022889"/>
    </source>
</evidence>
<dbReference type="InterPro" id="IPR001791">
    <property type="entry name" value="Laminin_G"/>
</dbReference>
<dbReference type="Gene3D" id="2.60.120.200">
    <property type="match status" value="1"/>
</dbReference>
<keyword evidence="5" id="KW-0732">Signal</keyword>
<gene>
    <name evidence="21" type="ORF">RUM43_006849</name>
</gene>
<dbReference type="GO" id="GO:0000902">
    <property type="term" value="P:cell morphogenesis"/>
    <property type="evidence" value="ECO:0007669"/>
    <property type="project" value="TreeGrafter"/>
</dbReference>
<dbReference type="GO" id="GO:0007431">
    <property type="term" value="P:salivary gland development"/>
    <property type="evidence" value="ECO:0007669"/>
    <property type="project" value="UniProtKB-ARBA"/>
</dbReference>
<evidence type="ECO:0000256" key="9">
    <source>
        <dbReference type="ARBA" id="ARBA00022989"/>
    </source>
</evidence>
<dbReference type="InterPro" id="IPR027397">
    <property type="entry name" value="Catenin-bd_sf"/>
</dbReference>
<keyword evidence="9 18" id="KW-1133">Transmembrane helix</keyword>
<keyword evidence="3" id="KW-0245">EGF-like domain</keyword>
<feature type="domain" description="Cadherin" evidence="20">
    <location>
        <begin position="80"/>
        <end position="189"/>
    </location>
</feature>
<dbReference type="GO" id="GO:0007424">
    <property type="term" value="P:open tracheal system development"/>
    <property type="evidence" value="ECO:0007669"/>
    <property type="project" value="UniProtKB-ARBA"/>
</dbReference>
<dbReference type="GO" id="GO:0098858">
    <property type="term" value="C:actin-based cell projection"/>
    <property type="evidence" value="ECO:0007669"/>
    <property type="project" value="UniProtKB-ARBA"/>
</dbReference>
<dbReference type="SMART" id="SM00282">
    <property type="entry name" value="LamG"/>
    <property type="match status" value="1"/>
</dbReference>
<keyword evidence="7 13" id="KW-0106">Calcium</keyword>
<feature type="domain" description="Cadherin" evidence="20">
    <location>
        <begin position="527"/>
        <end position="618"/>
    </location>
</feature>